<evidence type="ECO:0000313" key="2">
    <source>
        <dbReference type="Proteomes" id="UP000664859"/>
    </source>
</evidence>
<keyword evidence="2" id="KW-1185">Reference proteome</keyword>
<sequence length="473" mass="51020">MASLSLLPKAAWDLNKQLRRDVTPVVTLRVNPATAAAVLQGVMASKSVKRLLGRTGLPPRLRDLPDSIRSMTLLGVQGQLELGVLPQHLDSFSLMAAANIGSSSLAACLNALPQSVRRLSFSCTTLRHLLSMADVKLPARLEELELRNIRALTALPASLTSIKLAQCRLPLALQLPASLTSVRFDDVFCTRDAFDMKCLPSLPQQLRKLDLLSLDPSLPVAPLPPALLDLYISYDGSHTMAVGSAAQPLAPLPETLKTIQVTDYSDSLRPILGPLPQSLEVLDVQHCREINSPLGQLPPALTALRLGQHFTQALGPRPAQLRVLDLGTCRHFNVALGALPPALRELRVGDAFDQPLPPLPSTLEVLALGNAFSQPLQRALPSALRTFEMGDLFNAPVALPGTLQSLSIGDSYTHLLELPPGLKELRIGQSYTHAVPSLRLAHVRCSQAYPHAVVSDFVVVWDADSDSDDSDAE</sequence>
<dbReference type="Gene3D" id="3.80.10.10">
    <property type="entry name" value="Ribonuclease Inhibitor"/>
    <property type="match status" value="2"/>
</dbReference>
<evidence type="ECO:0000313" key="1">
    <source>
        <dbReference type="EMBL" id="KAG5179808.1"/>
    </source>
</evidence>
<dbReference type="Proteomes" id="UP000664859">
    <property type="component" value="Unassembled WGS sequence"/>
</dbReference>
<dbReference type="OrthoDB" id="417426at2759"/>
<reference evidence="1" key="1">
    <citation type="submission" date="2021-02" db="EMBL/GenBank/DDBJ databases">
        <title>First Annotated Genome of the Yellow-green Alga Tribonema minus.</title>
        <authorList>
            <person name="Mahan K.M."/>
        </authorList>
    </citation>
    <scope>NUCLEOTIDE SEQUENCE</scope>
    <source>
        <strain evidence="1">UTEX B ZZ1240</strain>
    </source>
</reference>
<gene>
    <name evidence="1" type="ORF">JKP88DRAFT_325866</name>
</gene>
<dbReference type="PANTHER" id="PTHR32134">
    <property type="entry name" value="FNIP REPEAT-CONTAINING PROTEIN"/>
    <property type="match status" value="1"/>
</dbReference>
<dbReference type="AlphaFoldDB" id="A0A835Z074"/>
<comment type="caution">
    <text evidence="1">The sequence shown here is derived from an EMBL/GenBank/DDBJ whole genome shotgun (WGS) entry which is preliminary data.</text>
</comment>
<dbReference type="SUPFAM" id="SSF52058">
    <property type="entry name" value="L domain-like"/>
    <property type="match status" value="1"/>
</dbReference>
<proteinExistence type="predicted"/>
<name>A0A835Z074_9STRA</name>
<dbReference type="PANTHER" id="PTHR32134:SF92">
    <property type="entry name" value="FNIP REPEAT-CONTAINING PROTEIN"/>
    <property type="match status" value="1"/>
</dbReference>
<dbReference type="InterPro" id="IPR032675">
    <property type="entry name" value="LRR_dom_sf"/>
</dbReference>
<organism evidence="1 2">
    <name type="scientific">Tribonema minus</name>
    <dbReference type="NCBI Taxonomy" id="303371"/>
    <lineage>
        <taxon>Eukaryota</taxon>
        <taxon>Sar</taxon>
        <taxon>Stramenopiles</taxon>
        <taxon>Ochrophyta</taxon>
        <taxon>PX clade</taxon>
        <taxon>Xanthophyceae</taxon>
        <taxon>Tribonematales</taxon>
        <taxon>Tribonemataceae</taxon>
        <taxon>Tribonema</taxon>
    </lineage>
</organism>
<dbReference type="InterPro" id="IPR051251">
    <property type="entry name" value="STK_FNIP-Repeat"/>
</dbReference>
<dbReference type="EMBL" id="JAFCMP010000445">
    <property type="protein sequence ID" value="KAG5179808.1"/>
    <property type="molecule type" value="Genomic_DNA"/>
</dbReference>
<accession>A0A835Z074</accession>
<protein>
    <submittedName>
        <fullName evidence="1">Uncharacterized protein</fullName>
    </submittedName>
</protein>